<evidence type="ECO:0000256" key="1">
    <source>
        <dbReference type="SAM" id="Coils"/>
    </source>
</evidence>
<comment type="caution">
    <text evidence="4">The sequence shown here is derived from an EMBL/GenBank/DDBJ whole genome shotgun (WGS) entry which is preliminary data.</text>
</comment>
<protein>
    <recommendedName>
        <fullName evidence="3">KfrA N-terminal DNA-binding domain-containing protein</fullName>
    </recommendedName>
</protein>
<gene>
    <name evidence="4" type="ORF">CR105_23075</name>
</gene>
<organism evidence="4 5">
    <name type="scientific">Massilia eurypsychrophila</name>
    <dbReference type="NCBI Taxonomy" id="1485217"/>
    <lineage>
        <taxon>Bacteria</taxon>
        <taxon>Pseudomonadati</taxon>
        <taxon>Pseudomonadota</taxon>
        <taxon>Betaproteobacteria</taxon>
        <taxon>Burkholderiales</taxon>
        <taxon>Oxalobacteraceae</taxon>
        <taxon>Telluria group</taxon>
        <taxon>Massilia</taxon>
    </lineage>
</organism>
<evidence type="ECO:0000313" key="5">
    <source>
        <dbReference type="Proteomes" id="UP000230390"/>
    </source>
</evidence>
<evidence type="ECO:0000259" key="3">
    <source>
        <dbReference type="Pfam" id="PF11740"/>
    </source>
</evidence>
<proteinExistence type="predicted"/>
<dbReference type="OrthoDB" id="7015148at2"/>
<dbReference type="AlphaFoldDB" id="A0A2G8T985"/>
<feature type="coiled-coil region" evidence="1">
    <location>
        <begin position="113"/>
        <end position="154"/>
    </location>
</feature>
<reference evidence="4 5" key="1">
    <citation type="submission" date="2017-10" db="EMBL/GenBank/DDBJ databases">
        <title>Massilia psychrophilum sp. nov., a novel purple-pigmented bacterium isolated from Tianshan glacier, Xinjiang Municipality, China.</title>
        <authorList>
            <person name="Wang H."/>
        </authorList>
    </citation>
    <scope>NUCLEOTIDE SEQUENCE [LARGE SCALE GENOMIC DNA]</scope>
    <source>
        <strain evidence="4 5">JCM 30074</strain>
    </source>
</reference>
<dbReference type="InterPro" id="IPR021104">
    <property type="entry name" value="KfrA_DNA-bd_N"/>
</dbReference>
<feature type="domain" description="KfrA N-terminal DNA-binding" evidence="3">
    <location>
        <begin position="11"/>
        <end position="126"/>
    </location>
</feature>
<dbReference type="Proteomes" id="UP000230390">
    <property type="component" value="Unassembled WGS sequence"/>
</dbReference>
<sequence length="347" mass="37219">MSSQEKPVVTRVMVFAECDRLKASGVEPTNRKLLQELGGSMTTIAGFLREWRAQQSLVAPPAAEVVEVPATVAEAGSAAVAAIWNACHVEARREIETITEQANQRVQHVVTDRDSVLGELEAADNELKAARASVAELTDALEALRAEFTALQTQAVGREAASAATIEQMTLQIEGHTSELVRVHADLNESRQAHAAELSRLTADFARQLTEQTEAVRAANDEAARLRAKLDDESDKLAVAKAGELESFKKLTTSQAEAAAALAQVRDENTRHADAVKKLEGEMAALRAEGSESARKLAATAGECEALRAQVKSQLEVINKLAMKAEAQPEQSAGPLSKDKGTPKKDK</sequence>
<feature type="coiled-coil region" evidence="1">
    <location>
        <begin position="209"/>
        <end position="236"/>
    </location>
</feature>
<dbReference type="RefSeq" id="WP_099792630.1">
    <property type="nucleotide sequence ID" value="NZ_JBHLYV010000077.1"/>
</dbReference>
<dbReference type="Pfam" id="PF11740">
    <property type="entry name" value="KfrA_N"/>
    <property type="match status" value="1"/>
</dbReference>
<evidence type="ECO:0000256" key="2">
    <source>
        <dbReference type="SAM" id="MobiDB-lite"/>
    </source>
</evidence>
<accession>A0A2G8T985</accession>
<keyword evidence="1" id="KW-0175">Coiled coil</keyword>
<dbReference type="EMBL" id="PDOC01000023">
    <property type="protein sequence ID" value="PIL42617.1"/>
    <property type="molecule type" value="Genomic_DNA"/>
</dbReference>
<name>A0A2G8T985_9BURK</name>
<evidence type="ECO:0000313" key="4">
    <source>
        <dbReference type="EMBL" id="PIL42617.1"/>
    </source>
</evidence>
<feature type="compositionally biased region" description="Basic and acidic residues" evidence="2">
    <location>
        <begin position="337"/>
        <end position="347"/>
    </location>
</feature>
<feature type="region of interest" description="Disordered" evidence="2">
    <location>
        <begin position="325"/>
        <end position="347"/>
    </location>
</feature>
<keyword evidence="5" id="KW-1185">Reference proteome</keyword>